<sequence length="57" mass="6447">MPSTPFGGLGKQKRTPSFVSAQTTKKAFLYASSTMSSRNFNTKRRPHFPQQLMQSRP</sequence>
<name>A0A0C3Q5P8_9AGAM</name>
<organism evidence="2 3">
    <name type="scientific">Tulasnella calospora MUT 4182</name>
    <dbReference type="NCBI Taxonomy" id="1051891"/>
    <lineage>
        <taxon>Eukaryota</taxon>
        <taxon>Fungi</taxon>
        <taxon>Dikarya</taxon>
        <taxon>Basidiomycota</taxon>
        <taxon>Agaricomycotina</taxon>
        <taxon>Agaricomycetes</taxon>
        <taxon>Cantharellales</taxon>
        <taxon>Tulasnellaceae</taxon>
        <taxon>Tulasnella</taxon>
    </lineage>
</organism>
<proteinExistence type="predicted"/>
<keyword evidence="3" id="KW-1185">Reference proteome</keyword>
<dbReference type="Proteomes" id="UP000054248">
    <property type="component" value="Unassembled WGS sequence"/>
</dbReference>
<dbReference type="EMBL" id="KN823286">
    <property type="protein sequence ID" value="KIO18444.1"/>
    <property type="molecule type" value="Genomic_DNA"/>
</dbReference>
<reference evidence="2 3" key="1">
    <citation type="submission" date="2014-04" db="EMBL/GenBank/DDBJ databases">
        <authorList>
            <consortium name="DOE Joint Genome Institute"/>
            <person name="Kuo A."/>
            <person name="Girlanda M."/>
            <person name="Perotto S."/>
            <person name="Kohler A."/>
            <person name="Nagy L.G."/>
            <person name="Floudas D."/>
            <person name="Copeland A."/>
            <person name="Barry K.W."/>
            <person name="Cichocki N."/>
            <person name="Veneault-Fourrey C."/>
            <person name="LaButti K."/>
            <person name="Lindquist E.A."/>
            <person name="Lipzen A."/>
            <person name="Lundell T."/>
            <person name="Morin E."/>
            <person name="Murat C."/>
            <person name="Sun H."/>
            <person name="Tunlid A."/>
            <person name="Henrissat B."/>
            <person name="Grigoriev I.V."/>
            <person name="Hibbett D.S."/>
            <person name="Martin F."/>
            <person name="Nordberg H.P."/>
            <person name="Cantor M.N."/>
            <person name="Hua S.X."/>
        </authorList>
    </citation>
    <scope>NUCLEOTIDE SEQUENCE [LARGE SCALE GENOMIC DNA]</scope>
    <source>
        <strain evidence="2 3">MUT 4182</strain>
    </source>
</reference>
<protein>
    <submittedName>
        <fullName evidence="2">Uncharacterized protein</fullName>
    </submittedName>
</protein>
<evidence type="ECO:0000256" key="1">
    <source>
        <dbReference type="SAM" id="MobiDB-lite"/>
    </source>
</evidence>
<gene>
    <name evidence="2" type="ORF">M407DRAFT_246484</name>
</gene>
<dbReference type="HOGENOM" id="CLU_2998187_0_0_1"/>
<accession>A0A0C3Q5P8</accession>
<evidence type="ECO:0000313" key="3">
    <source>
        <dbReference type="Proteomes" id="UP000054248"/>
    </source>
</evidence>
<reference evidence="3" key="2">
    <citation type="submission" date="2015-01" db="EMBL/GenBank/DDBJ databases">
        <title>Evolutionary Origins and Diversification of the Mycorrhizal Mutualists.</title>
        <authorList>
            <consortium name="DOE Joint Genome Institute"/>
            <consortium name="Mycorrhizal Genomics Consortium"/>
            <person name="Kohler A."/>
            <person name="Kuo A."/>
            <person name="Nagy L.G."/>
            <person name="Floudas D."/>
            <person name="Copeland A."/>
            <person name="Barry K.W."/>
            <person name="Cichocki N."/>
            <person name="Veneault-Fourrey C."/>
            <person name="LaButti K."/>
            <person name="Lindquist E.A."/>
            <person name="Lipzen A."/>
            <person name="Lundell T."/>
            <person name="Morin E."/>
            <person name="Murat C."/>
            <person name="Riley R."/>
            <person name="Ohm R."/>
            <person name="Sun H."/>
            <person name="Tunlid A."/>
            <person name="Henrissat B."/>
            <person name="Grigoriev I.V."/>
            <person name="Hibbett D.S."/>
            <person name="Martin F."/>
        </authorList>
    </citation>
    <scope>NUCLEOTIDE SEQUENCE [LARGE SCALE GENOMIC DNA]</scope>
    <source>
        <strain evidence="3">MUT 4182</strain>
    </source>
</reference>
<dbReference type="AlphaFoldDB" id="A0A0C3Q5P8"/>
<evidence type="ECO:0000313" key="2">
    <source>
        <dbReference type="EMBL" id="KIO18444.1"/>
    </source>
</evidence>
<feature type="region of interest" description="Disordered" evidence="1">
    <location>
        <begin position="1"/>
        <end position="20"/>
    </location>
</feature>
<feature type="region of interest" description="Disordered" evidence="1">
    <location>
        <begin position="34"/>
        <end position="57"/>
    </location>
</feature>